<keyword evidence="1" id="KW-0472">Membrane</keyword>
<feature type="transmembrane region" description="Helical" evidence="1">
    <location>
        <begin position="179"/>
        <end position="200"/>
    </location>
</feature>
<dbReference type="Proteomes" id="UP000317169">
    <property type="component" value="Unassembled WGS sequence"/>
</dbReference>
<dbReference type="AlphaFoldDB" id="A0A508A0H3"/>
<dbReference type="InterPro" id="IPR000620">
    <property type="entry name" value="EamA_dom"/>
</dbReference>
<feature type="transmembrane region" description="Helical" evidence="1">
    <location>
        <begin position="240"/>
        <end position="262"/>
    </location>
</feature>
<dbReference type="Pfam" id="PF00892">
    <property type="entry name" value="EamA"/>
    <property type="match status" value="2"/>
</dbReference>
<dbReference type="SUPFAM" id="SSF103481">
    <property type="entry name" value="Multidrug resistance efflux transporter EmrE"/>
    <property type="match status" value="2"/>
</dbReference>
<dbReference type="Gene3D" id="1.10.3730.20">
    <property type="match status" value="1"/>
</dbReference>
<dbReference type="OrthoDB" id="1524053at2"/>
<sequence>MIYLLLSILSSSLIYVMFKIIDQKKINTLYAIIVNYFTALIAGFLLLEREFSIKDTIGQSWLWGAIILGVMFISVFRLMAETTKRSGLSVVSVASKMSVAIPVTFVIIYYKESLGVLKVLGILLALVAVYLASIKTKKGIQIEWKNLIFPLAVFLGSGIIETLIKFLEQNYVAETDVALFSMTLFVCAAGVGVVAGFIQYQRKKIKFTYKELLGGILLGVPNYFSIHFFVLALRSYTNDSVVFVINNVAIVVLSTLLGIAFFKERLLRKNWIGIALAVVSIILVAYTTR</sequence>
<feature type="transmembrane region" description="Helical" evidence="1">
    <location>
        <begin position="87"/>
        <end position="110"/>
    </location>
</feature>
<evidence type="ECO:0000256" key="1">
    <source>
        <dbReference type="SAM" id="Phobius"/>
    </source>
</evidence>
<proteinExistence type="predicted"/>
<evidence type="ECO:0000313" key="3">
    <source>
        <dbReference type="EMBL" id="TQD39332.1"/>
    </source>
</evidence>
<comment type="caution">
    <text evidence="3">The sequence shown here is derived from an EMBL/GenBank/DDBJ whole genome shotgun (WGS) entry which is preliminary data.</text>
</comment>
<evidence type="ECO:0000313" key="4">
    <source>
        <dbReference type="Proteomes" id="UP000317169"/>
    </source>
</evidence>
<dbReference type="GO" id="GO:0016020">
    <property type="term" value="C:membrane"/>
    <property type="evidence" value="ECO:0007669"/>
    <property type="project" value="InterPro"/>
</dbReference>
<feature type="domain" description="EamA" evidence="2">
    <location>
        <begin position="2"/>
        <end position="133"/>
    </location>
</feature>
<dbReference type="InterPro" id="IPR037185">
    <property type="entry name" value="EmrE-like"/>
</dbReference>
<feature type="transmembrane region" description="Helical" evidence="1">
    <location>
        <begin position="212"/>
        <end position="234"/>
    </location>
</feature>
<gene>
    <name evidence="3" type="ORF">FKR84_05410</name>
</gene>
<keyword evidence="1" id="KW-1133">Transmembrane helix</keyword>
<evidence type="ECO:0000259" key="2">
    <source>
        <dbReference type="Pfam" id="PF00892"/>
    </source>
</evidence>
<name>A0A508A0H3_9FLAO</name>
<feature type="transmembrane region" description="Helical" evidence="1">
    <location>
        <begin position="6"/>
        <end position="21"/>
    </location>
</feature>
<keyword evidence="4" id="KW-1185">Reference proteome</keyword>
<dbReference type="RefSeq" id="WP_141421279.1">
    <property type="nucleotide sequence ID" value="NZ_VIAR01000004.1"/>
</dbReference>
<feature type="transmembrane region" description="Helical" evidence="1">
    <location>
        <begin position="59"/>
        <end position="80"/>
    </location>
</feature>
<accession>A0A508A0H3</accession>
<feature type="transmembrane region" description="Helical" evidence="1">
    <location>
        <begin position="146"/>
        <end position="167"/>
    </location>
</feature>
<organism evidence="3 4">
    <name type="scientific">Haloflavibacter putidus</name>
    <dbReference type="NCBI Taxonomy" id="2576776"/>
    <lineage>
        <taxon>Bacteria</taxon>
        <taxon>Pseudomonadati</taxon>
        <taxon>Bacteroidota</taxon>
        <taxon>Flavobacteriia</taxon>
        <taxon>Flavobacteriales</taxon>
        <taxon>Flavobacteriaceae</taxon>
        <taxon>Haloflavibacter</taxon>
    </lineage>
</organism>
<feature type="transmembrane region" description="Helical" evidence="1">
    <location>
        <begin position="28"/>
        <end position="47"/>
    </location>
</feature>
<keyword evidence="1" id="KW-0812">Transmembrane</keyword>
<reference evidence="3 4" key="1">
    <citation type="submission" date="2019-06" db="EMBL/GenBank/DDBJ databases">
        <title>Flavibacter putida gen. nov., sp. nov., a novel marine bacterium of the family Flavobacteriaceae isolated from coastal seawater.</title>
        <authorList>
            <person name="Feng X."/>
        </authorList>
    </citation>
    <scope>NUCLEOTIDE SEQUENCE [LARGE SCALE GENOMIC DNA]</scope>
    <source>
        <strain evidence="3 4">PLHSN227</strain>
    </source>
</reference>
<dbReference type="EMBL" id="VIAR01000004">
    <property type="protein sequence ID" value="TQD39332.1"/>
    <property type="molecule type" value="Genomic_DNA"/>
</dbReference>
<protein>
    <submittedName>
        <fullName evidence="3">EamA family transporter</fullName>
    </submittedName>
</protein>
<feature type="domain" description="EamA" evidence="2">
    <location>
        <begin position="172"/>
        <end position="285"/>
    </location>
</feature>
<feature type="transmembrane region" description="Helical" evidence="1">
    <location>
        <begin position="116"/>
        <end position="134"/>
    </location>
</feature>
<feature type="transmembrane region" description="Helical" evidence="1">
    <location>
        <begin position="271"/>
        <end position="288"/>
    </location>
</feature>